<keyword evidence="3" id="KW-1185">Reference proteome</keyword>
<feature type="compositionally biased region" description="Polar residues" evidence="1">
    <location>
        <begin position="199"/>
        <end position="209"/>
    </location>
</feature>
<protein>
    <submittedName>
        <fullName evidence="2">Uncharacterized protein</fullName>
    </submittedName>
</protein>
<sequence length="209" mass="22542">MHKAFGSFLNSGPSEVLRNVTPGSSPDDGRRDRRCLLTFSDNEETMEDEERRAARAMFNLAGASDHGTPVSFAKQGVETGQLEEAVLQIVRASLNIAAEQSTPPSIPERVPASRRLGLNDQQKSESAERSAAVSTNSSRGRIPANQRLGPSDQMNLLENEYGAEDPACSSRDRLPATQRLGPSDQLKVVRDGKLAEGPASNSRSRLPAS</sequence>
<accession>A0A8X7WFJ3</accession>
<name>A0A8X7WFJ3_BRACI</name>
<evidence type="ECO:0000313" key="2">
    <source>
        <dbReference type="EMBL" id="KAG2329834.1"/>
    </source>
</evidence>
<dbReference type="AlphaFoldDB" id="A0A8X7WFJ3"/>
<organism evidence="2 3">
    <name type="scientific">Brassica carinata</name>
    <name type="common">Ethiopian mustard</name>
    <name type="synonym">Abyssinian cabbage</name>
    <dbReference type="NCBI Taxonomy" id="52824"/>
    <lineage>
        <taxon>Eukaryota</taxon>
        <taxon>Viridiplantae</taxon>
        <taxon>Streptophyta</taxon>
        <taxon>Embryophyta</taxon>
        <taxon>Tracheophyta</taxon>
        <taxon>Spermatophyta</taxon>
        <taxon>Magnoliopsida</taxon>
        <taxon>eudicotyledons</taxon>
        <taxon>Gunneridae</taxon>
        <taxon>Pentapetalae</taxon>
        <taxon>rosids</taxon>
        <taxon>malvids</taxon>
        <taxon>Brassicales</taxon>
        <taxon>Brassicaceae</taxon>
        <taxon>Brassiceae</taxon>
        <taxon>Brassica</taxon>
    </lineage>
</organism>
<proteinExistence type="predicted"/>
<feature type="region of interest" description="Disordered" evidence="1">
    <location>
        <begin position="1"/>
        <end position="33"/>
    </location>
</feature>
<comment type="caution">
    <text evidence="2">The sequence shown here is derived from an EMBL/GenBank/DDBJ whole genome shotgun (WGS) entry which is preliminary data.</text>
</comment>
<evidence type="ECO:0000313" key="3">
    <source>
        <dbReference type="Proteomes" id="UP000886595"/>
    </source>
</evidence>
<feature type="region of interest" description="Disordered" evidence="1">
    <location>
        <begin position="100"/>
        <end position="209"/>
    </location>
</feature>
<reference evidence="2 3" key="1">
    <citation type="submission" date="2020-02" db="EMBL/GenBank/DDBJ databases">
        <authorList>
            <person name="Ma Q."/>
            <person name="Huang Y."/>
            <person name="Song X."/>
            <person name="Pei D."/>
        </authorList>
    </citation>
    <scope>NUCLEOTIDE SEQUENCE [LARGE SCALE GENOMIC DNA]</scope>
    <source>
        <strain evidence="2">Sxm20200214</strain>
        <tissue evidence="2">Leaf</tissue>
    </source>
</reference>
<evidence type="ECO:0000256" key="1">
    <source>
        <dbReference type="SAM" id="MobiDB-lite"/>
    </source>
</evidence>
<gene>
    <name evidence="2" type="ORF">Bca52824_001014</name>
</gene>
<dbReference type="EMBL" id="JAAMPC010000001">
    <property type="protein sequence ID" value="KAG2329834.1"/>
    <property type="molecule type" value="Genomic_DNA"/>
</dbReference>
<dbReference type="Proteomes" id="UP000886595">
    <property type="component" value="Unassembled WGS sequence"/>
</dbReference>